<dbReference type="PANTHER" id="PTHR43069">
    <property type="entry name" value="FUMARYLACETOACETASE"/>
    <property type="match status" value="1"/>
</dbReference>
<evidence type="ECO:0000256" key="1">
    <source>
        <dbReference type="ARBA" id="ARBA00004782"/>
    </source>
</evidence>
<comment type="caution">
    <text evidence="13">The sequence shown here is derived from an EMBL/GenBank/DDBJ whole genome shotgun (WGS) entry which is preliminary data.</text>
</comment>
<dbReference type="Gene3D" id="3.90.850.10">
    <property type="entry name" value="Fumarylacetoacetase-like, C-terminal domain"/>
    <property type="match status" value="1"/>
</dbReference>
<evidence type="ECO:0000256" key="10">
    <source>
        <dbReference type="RuleBase" id="RU366008"/>
    </source>
</evidence>
<comment type="cofactor">
    <cofactor evidence="10">
        <name>Mg(2+)</name>
        <dbReference type="ChEBI" id="CHEBI:18420"/>
    </cofactor>
    <cofactor evidence="10">
        <name>Ca(2+)</name>
        <dbReference type="ChEBI" id="CHEBI:29108"/>
    </cofactor>
</comment>
<feature type="domain" description="Fumarylacetoacetase N-terminal" evidence="12">
    <location>
        <begin position="15"/>
        <end position="116"/>
    </location>
</feature>
<keyword evidence="9 10" id="KW-0585">Phenylalanine catabolism</keyword>
<feature type="domain" description="Fumarylacetoacetase-like C-terminal" evidence="11">
    <location>
        <begin position="125"/>
        <end position="414"/>
    </location>
</feature>
<evidence type="ECO:0000256" key="8">
    <source>
        <dbReference type="ARBA" id="ARBA00022878"/>
    </source>
</evidence>
<dbReference type="NCBIfam" id="TIGR01266">
    <property type="entry name" value="fum_ac_acetase"/>
    <property type="match status" value="1"/>
</dbReference>
<dbReference type="InterPro" id="IPR005959">
    <property type="entry name" value="Fumarylacetoacetase"/>
</dbReference>
<gene>
    <name evidence="13" type="primary">g1478</name>
    <name evidence="13" type="ORF">VP750_LOCUS1269</name>
</gene>
<dbReference type="SUPFAM" id="SSF63433">
    <property type="entry name" value="Fumarylacetoacetate hydrolase, FAH, N-terminal domain"/>
    <property type="match status" value="1"/>
</dbReference>
<dbReference type="InterPro" id="IPR036462">
    <property type="entry name" value="Fumarylacetoacetase_N_sf"/>
</dbReference>
<comment type="pathway">
    <text evidence="1 10">Amino-acid degradation; L-phenylalanine degradation; acetoacetate and fumarate from L-phenylalanine: step 6/6.</text>
</comment>
<dbReference type="Pfam" id="PF01557">
    <property type="entry name" value="FAA_hydrolase"/>
    <property type="match status" value="1"/>
</dbReference>
<evidence type="ECO:0000256" key="9">
    <source>
        <dbReference type="ARBA" id="ARBA00023232"/>
    </source>
</evidence>
<dbReference type="SUPFAM" id="SSF56529">
    <property type="entry name" value="FAH"/>
    <property type="match status" value="1"/>
</dbReference>
<keyword evidence="7 10" id="KW-0460">Magnesium</keyword>
<evidence type="ECO:0000256" key="4">
    <source>
        <dbReference type="ARBA" id="ARBA00022723"/>
    </source>
</evidence>
<comment type="similarity">
    <text evidence="2 10">Belongs to the FAH family.</text>
</comment>
<keyword evidence="4 10" id="KW-0479">Metal-binding</keyword>
<dbReference type="InterPro" id="IPR015377">
    <property type="entry name" value="Fumarylacetoacetase_N"/>
</dbReference>
<evidence type="ECO:0000313" key="13">
    <source>
        <dbReference type="EMBL" id="CAL5219610.1"/>
    </source>
</evidence>
<evidence type="ECO:0000256" key="3">
    <source>
        <dbReference type="ARBA" id="ARBA00012094"/>
    </source>
</evidence>
<evidence type="ECO:0000256" key="6">
    <source>
        <dbReference type="ARBA" id="ARBA00022837"/>
    </source>
</evidence>
<evidence type="ECO:0000313" key="14">
    <source>
        <dbReference type="Proteomes" id="UP001497392"/>
    </source>
</evidence>
<dbReference type="EC" id="3.7.1.2" evidence="3 10"/>
<sequence length="423" mass="46260">MSFVPCEPSSHFPLQNLPYGVFSRRGAHDRRICTAIGSYVLDLKSLSDAGCFSQPVAAAFQQGTLNDFMALGRTHWSEARQTLTQLLSQESPRLRDDSDLRSKALLHQADVEMHLPASIGDYTDFYLSREHATNCGTMLRGADNALSPNWLSLPVAYHGRSSSIVVSGTPVHRPRGQVLKDGKDGKQPVLDRCQILDFELEMGAFVGRGNGMGTSTDVNSAGDHIFGLVLLNDWSARDIQKWEMAPLGPFNSKNWASSISPWVVTMDALAPFRCPAPSQAPQALPYLQETDRHSFDICLEAEILPAGADEPTRVTLSNLKHLYWTLPQMVAHHTVGGCNLRPGDLLGTGTISCNTADRQGLGCLLEKTWNGTKPVKLADGTERLYLENGDTVILRGYCQGPGYRVGFGECTGQVLPTRTSMDV</sequence>
<evidence type="ECO:0000259" key="12">
    <source>
        <dbReference type="Pfam" id="PF09298"/>
    </source>
</evidence>
<keyword evidence="6 10" id="KW-0106">Calcium</keyword>
<organism evidence="13 14">
    <name type="scientific">Coccomyxa viridis</name>
    <dbReference type="NCBI Taxonomy" id="1274662"/>
    <lineage>
        <taxon>Eukaryota</taxon>
        <taxon>Viridiplantae</taxon>
        <taxon>Chlorophyta</taxon>
        <taxon>core chlorophytes</taxon>
        <taxon>Trebouxiophyceae</taxon>
        <taxon>Trebouxiophyceae incertae sedis</taxon>
        <taxon>Coccomyxaceae</taxon>
        <taxon>Coccomyxa</taxon>
    </lineage>
</organism>
<dbReference type="InterPro" id="IPR036663">
    <property type="entry name" value="Fumarylacetoacetase_C_sf"/>
</dbReference>
<evidence type="ECO:0000256" key="5">
    <source>
        <dbReference type="ARBA" id="ARBA00022801"/>
    </source>
</evidence>
<dbReference type="EMBL" id="CAXHTA020000002">
    <property type="protein sequence ID" value="CAL5219610.1"/>
    <property type="molecule type" value="Genomic_DNA"/>
</dbReference>
<keyword evidence="8 10" id="KW-0828">Tyrosine catabolism</keyword>
<dbReference type="Gene3D" id="2.30.30.230">
    <property type="entry name" value="Fumarylacetoacetase, N-terminal domain"/>
    <property type="match status" value="1"/>
</dbReference>
<protein>
    <recommendedName>
        <fullName evidence="3 10">Fumarylacetoacetase</fullName>
        <ecNumber evidence="3 10">3.7.1.2</ecNumber>
    </recommendedName>
    <alternativeName>
        <fullName evidence="10">Fumarylacetoacetate hydrolase</fullName>
    </alternativeName>
</protein>
<comment type="catalytic activity">
    <reaction evidence="10">
        <text>4-fumarylacetoacetate + H2O = acetoacetate + fumarate + H(+)</text>
        <dbReference type="Rhea" id="RHEA:10244"/>
        <dbReference type="ChEBI" id="CHEBI:13705"/>
        <dbReference type="ChEBI" id="CHEBI:15377"/>
        <dbReference type="ChEBI" id="CHEBI:15378"/>
        <dbReference type="ChEBI" id="CHEBI:18034"/>
        <dbReference type="ChEBI" id="CHEBI:29806"/>
        <dbReference type="EC" id="3.7.1.2"/>
    </reaction>
</comment>
<dbReference type="PANTHER" id="PTHR43069:SF2">
    <property type="entry name" value="FUMARYLACETOACETASE"/>
    <property type="match status" value="1"/>
</dbReference>
<dbReference type="Proteomes" id="UP001497392">
    <property type="component" value="Unassembled WGS sequence"/>
</dbReference>
<dbReference type="InterPro" id="IPR011234">
    <property type="entry name" value="Fumarylacetoacetase-like_C"/>
</dbReference>
<keyword evidence="5 10" id="KW-0378">Hydrolase</keyword>
<proteinExistence type="inferred from homology"/>
<evidence type="ECO:0000256" key="2">
    <source>
        <dbReference type="ARBA" id="ARBA00010211"/>
    </source>
</evidence>
<evidence type="ECO:0000259" key="11">
    <source>
        <dbReference type="Pfam" id="PF01557"/>
    </source>
</evidence>
<accession>A0ABP1FI34</accession>
<reference evidence="13 14" key="1">
    <citation type="submission" date="2024-06" db="EMBL/GenBank/DDBJ databases">
        <authorList>
            <person name="Kraege A."/>
            <person name="Thomma B."/>
        </authorList>
    </citation>
    <scope>NUCLEOTIDE SEQUENCE [LARGE SCALE GENOMIC DNA]</scope>
</reference>
<keyword evidence="14" id="KW-1185">Reference proteome</keyword>
<evidence type="ECO:0000256" key="7">
    <source>
        <dbReference type="ARBA" id="ARBA00022842"/>
    </source>
</evidence>
<dbReference type="Pfam" id="PF09298">
    <property type="entry name" value="FAA_hydrolase_N"/>
    <property type="match status" value="1"/>
</dbReference>
<name>A0ABP1FI34_9CHLO</name>